<keyword evidence="1" id="KW-0812">Transmembrane</keyword>
<keyword evidence="1" id="KW-0472">Membrane</keyword>
<protein>
    <submittedName>
        <fullName evidence="2">Uncharacterized protein</fullName>
    </submittedName>
</protein>
<comment type="caution">
    <text evidence="2">The sequence shown here is derived from an EMBL/GenBank/DDBJ whole genome shotgun (WGS) entry which is preliminary data.</text>
</comment>
<proteinExistence type="predicted"/>
<feature type="transmembrane region" description="Helical" evidence="1">
    <location>
        <begin position="13"/>
        <end position="31"/>
    </location>
</feature>
<dbReference type="AlphaFoldDB" id="X0VSE6"/>
<organism evidence="2">
    <name type="scientific">marine sediment metagenome</name>
    <dbReference type="NCBI Taxonomy" id="412755"/>
    <lineage>
        <taxon>unclassified sequences</taxon>
        <taxon>metagenomes</taxon>
        <taxon>ecological metagenomes</taxon>
    </lineage>
</organism>
<evidence type="ECO:0000313" key="2">
    <source>
        <dbReference type="EMBL" id="GAG21155.1"/>
    </source>
</evidence>
<feature type="transmembrane region" description="Helical" evidence="1">
    <location>
        <begin position="101"/>
        <end position="118"/>
    </location>
</feature>
<feature type="non-terminal residue" evidence="2">
    <location>
        <position position="1"/>
    </location>
</feature>
<evidence type="ECO:0000256" key="1">
    <source>
        <dbReference type="SAM" id="Phobius"/>
    </source>
</evidence>
<dbReference type="EMBL" id="BARS01033021">
    <property type="protein sequence ID" value="GAG21155.1"/>
    <property type="molecule type" value="Genomic_DNA"/>
</dbReference>
<keyword evidence="1" id="KW-1133">Transmembrane helix</keyword>
<name>X0VSE6_9ZZZZ</name>
<accession>X0VSE6</accession>
<reference evidence="2" key="1">
    <citation type="journal article" date="2014" name="Front. Microbiol.">
        <title>High frequency of phylogenetically diverse reductive dehalogenase-homologous genes in deep subseafloor sedimentary metagenomes.</title>
        <authorList>
            <person name="Kawai M."/>
            <person name="Futagami T."/>
            <person name="Toyoda A."/>
            <person name="Takaki Y."/>
            <person name="Nishi S."/>
            <person name="Hori S."/>
            <person name="Arai W."/>
            <person name="Tsubouchi T."/>
            <person name="Morono Y."/>
            <person name="Uchiyama I."/>
            <person name="Ito T."/>
            <person name="Fujiyama A."/>
            <person name="Inagaki F."/>
            <person name="Takami H."/>
        </authorList>
    </citation>
    <scope>NUCLEOTIDE SEQUENCE</scope>
    <source>
        <strain evidence="2">Expedition CK06-06</strain>
    </source>
</reference>
<sequence>LCLGWYLTPTGRAVYYFPVWHLIGLGIVLILRGRMADLLQSENRGQLTLGIALSSYAATMGGHMLGNLIFIALGPSLLGLPPPVITSIFSGLFWVTPIERITITVLSTLIMSPIIYVARSMYPDLFRG</sequence>
<gene>
    <name evidence="2" type="ORF">S01H1_51184</name>
</gene>